<reference evidence="1 2" key="1">
    <citation type="journal article" date="2010" name="PLoS Genet.">
        <title>Analysis of the Legionella longbeachae genome and transcriptome uncovers unique strategies to cause Legionnaires' disease.</title>
        <authorList>
            <person name="Cazalet C."/>
            <person name="Gomez-Valero L."/>
            <person name="Rusniok C."/>
            <person name="Lomma M."/>
            <person name="Dervins-Ravault D."/>
            <person name="Newton H."/>
            <person name="Sansom F."/>
            <person name="Jarraud S."/>
            <person name="Zidane N."/>
            <person name="Ma L."/>
            <person name="Bouchier C."/>
            <person name="Etienne J."/>
            <person name="Hartland E."/>
            <person name="Buchrieser C."/>
        </authorList>
    </citation>
    <scope>NUCLEOTIDE SEQUENCE [LARGE SCALE GENOMIC DNA]</scope>
    <source>
        <strain evidence="1 2">NSW150</strain>
    </source>
</reference>
<dbReference type="Proteomes" id="UP000001060">
    <property type="component" value="Chromosome"/>
</dbReference>
<name>D3HLN3_LEGLN</name>
<organism evidence="1 2">
    <name type="scientific">Legionella longbeachae serogroup 1 (strain NSW150)</name>
    <dbReference type="NCBI Taxonomy" id="661367"/>
    <lineage>
        <taxon>Bacteria</taxon>
        <taxon>Pseudomonadati</taxon>
        <taxon>Pseudomonadota</taxon>
        <taxon>Gammaproteobacteria</taxon>
        <taxon>Legionellales</taxon>
        <taxon>Legionellaceae</taxon>
        <taxon>Legionella</taxon>
    </lineage>
</organism>
<dbReference type="KEGG" id="llo:LLO_2914"/>
<sequence>MAFTPIKKIFRILSKLFKLYFPEKNYLYKIEEINECSNRIVISCRGKGVTLVSTIEDIGYDEYIINFLPPHQACWIGYYFGKKWNINKEDKRNKKKCNSQYPRHYDSNYKIICQNRLGEIIFQNSHNGLVYKMEPIELAKSKTITKFNSSQAFYIGFLAALKNIKDSKKKLQNPNMSKPHLKLVK</sequence>
<protein>
    <submittedName>
        <fullName evidence="1">Uncharacterized protein</fullName>
    </submittedName>
</protein>
<evidence type="ECO:0000313" key="2">
    <source>
        <dbReference type="Proteomes" id="UP000001060"/>
    </source>
</evidence>
<proteinExistence type="predicted"/>
<keyword evidence="2" id="KW-1185">Reference proteome</keyword>
<dbReference type="STRING" id="661367.LLO_2914"/>
<dbReference type="GeneID" id="40927108"/>
<dbReference type="HOGENOM" id="CLU_1487274_0_0_6"/>
<dbReference type="EMBL" id="FN650140">
    <property type="protein sequence ID" value="CBJ13353.1"/>
    <property type="molecule type" value="Genomic_DNA"/>
</dbReference>
<accession>D3HLN3</accession>
<dbReference type="RefSeq" id="WP_012979440.1">
    <property type="nucleotide sequence ID" value="NC_013861.1"/>
</dbReference>
<evidence type="ECO:0000313" key="1">
    <source>
        <dbReference type="EMBL" id="CBJ13353.1"/>
    </source>
</evidence>
<gene>
    <name evidence="1" type="ordered locus">LLO_2914</name>
</gene>
<dbReference type="OrthoDB" id="5647949at2"/>
<dbReference type="AlphaFoldDB" id="D3HLN3"/>